<protein>
    <submittedName>
        <fullName evidence="1">Uncharacterized protein</fullName>
    </submittedName>
</protein>
<dbReference type="KEGG" id="crw:CROST_010470"/>
<proteinExistence type="predicted"/>
<evidence type="ECO:0000313" key="1">
    <source>
        <dbReference type="EMBL" id="URZ10339.1"/>
    </source>
</evidence>
<dbReference type="STRING" id="84029.CROST_30630"/>
<name>A0A1S8L1Y4_9CLOT</name>
<accession>A0A1S8L1Y4</accession>
<sequence>MRNKIFDKLIEIYDSGSLSMGTLISITVVVYFVANRMSASAKFWVIFADTLVMLLGLIVQILREDRTAKQIKTYLFGTLILAFIATIAYFLNKYGDNIVIGSILVGVFILVFTIIIIAATIFVLRNKDDRFKKSQKIFFVVFSICLIAILIVFVIAAEKKIRGEF</sequence>
<dbReference type="RefSeq" id="WP_077836270.1">
    <property type="nucleotide sequence ID" value="NZ_CP096983.1"/>
</dbReference>
<gene>
    <name evidence="1" type="ORF">CROST_010470</name>
</gene>
<dbReference type="AlphaFoldDB" id="A0A1S8L1Y4"/>
<dbReference type="EMBL" id="CP096983">
    <property type="protein sequence ID" value="URZ10339.1"/>
    <property type="molecule type" value="Genomic_DNA"/>
</dbReference>
<keyword evidence="2" id="KW-1185">Reference proteome</keyword>
<dbReference type="Proteomes" id="UP000190951">
    <property type="component" value="Chromosome"/>
</dbReference>
<organism evidence="1 2">
    <name type="scientific">Clostridium felsineum</name>
    <dbReference type="NCBI Taxonomy" id="36839"/>
    <lineage>
        <taxon>Bacteria</taxon>
        <taxon>Bacillati</taxon>
        <taxon>Bacillota</taxon>
        <taxon>Clostridia</taxon>
        <taxon>Eubacteriales</taxon>
        <taxon>Clostridiaceae</taxon>
        <taxon>Clostridium</taxon>
    </lineage>
</organism>
<evidence type="ECO:0000313" key="2">
    <source>
        <dbReference type="Proteomes" id="UP000190951"/>
    </source>
</evidence>
<reference evidence="1 2" key="1">
    <citation type="submission" date="2022-04" db="EMBL/GenBank/DDBJ databases">
        <title>Genome sequence of C. roseum typestrain.</title>
        <authorList>
            <person name="Poehlein A."/>
            <person name="Schoch T."/>
            <person name="Duerre P."/>
            <person name="Daniel R."/>
        </authorList>
    </citation>
    <scope>NUCLEOTIDE SEQUENCE [LARGE SCALE GENOMIC DNA]</scope>
    <source>
        <strain evidence="1 2">DSM 7320</strain>
    </source>
</reference>